<evidence type="ECO:0000256" key="2">
    <source>
        <dbReference type="SAM" id="SignalP"/>
    </source>
</evidence>
<feature type="chain" id="PRO_5045066802" description="Seryl-tRNA synthetase" evidence="2">
    <location>
        <begin position="25"/>
        <end position="112"/>
    </location>
</feature>
<dbReference type="RefSeq" id="WP_161819122.1">
    <property type="nucleotide sequence ID" value="NZ_JAACJS010000015.1"/>
</dbReference>
<feature type="signal peptide" evidence="2">
    <location>
        <begin position="1"/>
        <end position="24"/>
    </location>
</feature>
<protein>
    <recommendedName>
        <fullName evidence="5">Seryl-tRNA synthetase</fullName>
    </recommendedName>
</protein>
<dbReference type="EMBL" id="JAACJS010000015">
    <property type="protein sequence ID" value="NCI50812.1"/>
    <property type="molecule type" value="Genomic_DNA"/>
</dbReference>
<proteinExistence type="predicted"/>
<dbReference type="Proteomes" id="UP000753802">
    <property type="component" value="Unassembled WGS sequence"/>
</dbReference>
<evidence type="ECO:0000256" key="1">
    <source>
        <dbReference type="SAM" id="Phobius"/>
    </source>
</evidence>
<accession>A0ABW9ZWV0</accession>
<evidence type="ECO:0000313" key="3">
    <source>
        <dbReference type="EMBL" id="NCI50812.1"/>
    </source>
</evidence>
<name>A0ABW9ZWV0_9BACT</name>
<keyword evidence="1" id="KW-1133">Transmembrane helix</keyword>
<comment type="caution">
    <text evidence="3">The sequence shown here is derived from an EMBL/GenBank/DDBJ whole genome shotgun (WGS) entry which is preliminary data.</text>
</comment>
<keyword evidence="1" id="KW-0472">Membrane</keyword>
<keyword evidence="1" id="KW-0812">Transmembrane</keyword>
<organism evidence="3 4">
    <name type="scientific">Sediminibacterium roseum</name>
    <dbReference type="NCBI Taxonomy" id="1978412"/>
    <lineage>
        <taxon>Bacteria</taxon>
        <taxon>Pseudomonadati</taxon>
        <taxon>Bacteroidota</taxon>
        <taxon>Chitinophagia</taxon>
        <taxon>Chitinophagales</taxon>
        <taxon>Chitinophagaceae</taxon>
        <taxon>Sediminibacterium</taxon>
    </lineage>
</organism>
<evidence type="ECO:0000313" key="4">
    <source>
        <dbReference type="Proteomes" id="UP000753802"/>
    </source>
</evidence>
<evidence type="ECO:0008006" key="5">
    <source>
        <dbReference type="Google" id="ProtNLM"/>
    </source>
</evidence>
<keyword evidence="4" id="KW-1185">Reference proteome</keyword>
<keyword evidence="2" id="KW-0732">Signal</keyword>
<gene>
    <name evidence="3" type="ORF">GWC95_12810</name>
</gene>
<sequence length="112" mass="12344">MKTKLYLLGLAVMLSLGSLTSVNAANGSTKEEVKAKVATMTTEQKEARVKEIKLRVEEIRHMDKSNLSRAERKELRSELRAMKYEANSLGGGGVYLSLAGIIIIILLLILIL</sequence>
<reference evidence="3 4" key="1">
    <citation type="submission" date="2020-01" db="EMBL/GenBank/DDBJ databases">
        <title>Genome analysis.</title>
        <authorList>
            <person name="Wu S."/>
            <person name="Wang G."/>
        </authorList>
    </citation>
    <scope>NUCLEOTIDE SEQUENCE [LARGE SCALE GENOMIC DNA]</scope>
    <source>
        <strain evidence="3 4">SYL130</strain>
    </source>
</reference>
<feature type="transmembrane region" description="Helical" evidence="1">
    <location>
        <begin position="92"/>
        <end position="111"/>
    </location>
</feature>